<keyword evidence="3 8" id="KW-0479">Metal-binding</keyword>
<organism evidence="9 10">
    <name type="scientific">Engystomops pustulosus</name>
    <name type="common">Tungara frog</name>
    <name type="synonym">Physalaemus pustulosus</name>
    <dbReference type="NCBI Taxonomy" id="76066"/>
    <lineage>
        <taxon>Eukaryota</taxon>
        <taxon>Metazoa</taxon>
        <taxon>Chordata</taxon>
        <taxon>Craniata</taxon>
        <taxon>Vertebrata</taxon>
        <taxon>Euteleostomi</taxon>
        <taxon>Amphibia</taxon>
        <taxon>Batrachia</taxon>
        <taxon>Anura</taxon>
        <taxon>Neobatrachia</taxon>
        <taxon>Hyloidea</taxon>
        <taxon>Leptodactylidae</taxon>
        <taxon>Leiuperinae</taxon>
        <taxon>Engystomops</taxon>
    </lineage>
</organism>
<evidence type="ECO:0000256" key="7">
    <source>
        <dbReference type="ARBA" id="ARBA00039717"/>
    </source>
</evidence>
<keyword evidence="2 8" id="KW-0645">Protease</keyword>
<dbReference type="EC" id="3.4.24.-" evidence="8"/>
<dbReference type="PANTHER" id="PTHR10942:SF0">
    <property type="entry name" value="LEISHMANOLYSIN-LIKE PEPTIDASE"/>
    <property type="match status" value="1"/>
</dbReference>
<dbReference type="GO" id="GO:0016020">
    <property type="term" value="C:membrane"/>
    <property type="evidence" value="ECO:0007669"/>
    <property type="project" value="InterPro"/>
</dbReference>
<proteinExistence type="inferred from homology"/>
<dbReference type="EMBL" id="WNYA01000697">
    <property type="protein sequence ID" value="KAG8547514.1"/>
    <property type="molecule type" value="Genomic_DNA"/>
</dbReference>
<dbReference type="PANTHER" id="PTHR10942">
    <property type="entry name" value="LEISHMANOLYSIN-LIKE PEPTIDASE"/>
    <property type="match status" value="1"/>
</dbReference>
<dbReference type="GO" id="GO:0005737">
    <property type="term" value="C:cytoplasm"/>
    <property type="evidence" value="ECO:0007669"/>
    <property type="project" value="TreeGrafter"/>
</dbReference>
<dbReference type="GO" id="GO:0007155">
    <property type="term" value="P:cell adhesion"/>
    <property type="evidence" value="ECO:0007669"/>
    <property type="project" value="InterPro"/>
</dbReference>
<sequence>MFPAEPEPGLITQTSRPSVTPITQWFLFRWYRANYSMAQRLDWGRGKGCDFAMKSCKFWMDQQSRRKENVSPFCNTLRGNPLRLTCRQDQKAVAICNLHKFPRSLPQEYQV</sequence>
<evidence type="ECO:0000256" key="8">
    <source>
        <dbReference type="RuleBase" id="RU366077"/>
    </source>
</evidence>
<dbReference type="InterPro" id="IPR001577">
    <property type="entry name" value="Peptidase_M8"/>
</dbReference>
<evidence type="ECO:0000256" key="5">
    <source>
        <dbReference type="ARBA" id="ARBA00022833"/>
    </source>
</evidence>
<evidence type="ECO:0000256" key="2">
    <source>
        <dbReference type="ARBA" id="ARBA00022670"/>
    </source>
</evidence>
<dbReference type="Gene3D" id="2.10.55.10">
    <property type="entry name" value="Leishmanolysin domain 3"/>
    <property type="match status" value="1"/>
</dbReference>
<name>A0AAV6ZJ52_ENGPU</name>
<evidence type="ECO:0000313" key="9">
    <source>
        <dbReference type="EMBL" id="KAG8547514.1"/>
    </source>
</evidence>
<dbReference type="GO" id="GO:0004222">
    <property type="term" value="F:metalloendopeptidase activity"/>
    <property type="evidence" value="ECO:0007669"/>
    <property type="project" value="UniProtKB-UniRule"/>
</dbReference>
<comment type="caution">
    <text evidence="9">The sequence shown here is derived from an EMBL/GenBank/DDBJ whole genome shotgun (WGS) entry which is preliminary data.</text>
</comment>
<dbReference type="GO" id="GO:0006508">
    <property type="term" value="P:proteolysis"/>
    <property type="evidence" value="ECO:0007669"/>
    <property type="project" value="UniProtKB-KW"/>
</dbReference>
<dbReference type="AlphaFoldDB" id="A0AAV6ZJ52"/>
<keyword evidence="10" id="KW-1185">Reference proteome</keyword>
<dbReference type="Proteomes" id="UP000824782">
    <property type="component" value="Unassembled WGS sequence"/>
</dbReference>
<dbReference type="GO" id="GO:0046872">
    <property type="term" value="F:metal ion binding"/>
    <property type="evidence" value="ECO:0007669"/>
    <property type="project" value="UniProtKB-KW"/>
</dbReference>
<dbReference type="Gene3D" id="3.90.132.10">
    <property type="entry name" value="Leishmanolysin , domain 2"/>
    <property type="match status" value="1"/>
</dbReference>
<keyword evidence="5 8" id="KW-0862">Zinc</keyword>
<evidence type="ECO:0000256" key="6">
    <source>
        <dbReference type="ARBA" id="ARBA00023049"/>
    </source>
</evidence>
<comment type="cofactor">
    <cofactor evidence="8">
        <name>Zn(2+)</name>
        <dbReference type="ChEBI" id="CHEBI:29105"/>
    </cofactor>
    <text evidence="8">Binds 1 zinc ion per subunit.</text>
</comment>
<keyword evidence="4 8" id="KW-0378">Hydrolase</keyword>
<evidence type="ECO:0000313" key="10">
    <source>
        <dbReference type="Proteomes" id="UP000824782"/>
    </source>
</evidence>
<protein>
    <recommendedName>
        <fullName evidence="7 8">Leishmanolysin-like peptidase</fullName>
        <ecNumber evidence="8">3.4.24.-</ecNumber>
    </recommendedName>
</protein>
<dbReference type="Pfam" id="PF01457">
    <property type="entry name" value="Peptidase_M8"/>
    <property type="match status" value="1"/>
</dbReference>
<keyword evidence="6 8" id="KW-0482">Metalloprotease</keyword>
<evidence type="ECO:0000256" key="1">
    <source>
        <dbReference type="ARBA" id="ARBA00005860"/>
    </source>
</evidence>
<reference evidence="9" key="1">
    <citation type="thesis" date="2020" institute="ProQuest LLC" country="789 East Eisenhower Parkway, Ann Arbor, MI, USA">
        <title>Comparative Genomics and Chromosome Evolution.</title>
        <authorList>
            <person name="Mudd A.B."/>
        </authorList>
    </citation>
    <scope>NUCLEOTIDE SEQUENCE</scope>
    <source>
        <strain evidence="9">237g6f4</strain>
        <tissue evidence="9">Blood</tissue>
    </source>
</reference>
<comment type="similarity">
    <text evidence="1 8">Belongs to the peptidase M8 family.</text>
</comment>
<gene>
    <name evidence="9" type="ORF">GDO81_028138</name>
</gene>
<evidence type="ECO:0000256" key="4">
    <source>
        <dbReference type="ARBA" id="ARBA00022801"/>
    </source>
</evidence>
<dbReference type="SUPFAM" id="SSF55486">
    <property type="entry name" value="Metalloproteases ('zincins'), catalytic domain"/>
    <property type="match status" value="1"/>
</dbReference>
<evidence type="ECO:0000256" key="3">
    <source>
        <dbReference type="ARBA" id="ARBA00022723"/>
    </source>
</evidence>
<accession>A0AAV6ZJ52</accession>